<accession>A0A3A8AJ31</accession>
<dbReference type="InterPro" id="IPR011059">
    <property type="entry name" value="Metal-dep_hydrolase_composite"/>
</dbReference>
<proteinExistence type="predicted"/>
<protein>
    <submittedName>
        <fullName evidence="2">Amidohydrolase</fullName>
    </submittedName>
</protein>
<dbReference type="InterPro" id="IPR033932">
    <property type="entry name" value="YtcJ-like"/>
</dbReference>
<dbReference type="Gene3D" id="2.30.40.10">
    <property type="entry name" value="Urease, subunit C, domain 1"/>
    <property type="match status" value="1"/>
</dbReference>
<dbReference type="SUPFAM" id="SSF51338">
    <property type="entry name" value="Composite domain of metallo-dependent hydrolases"/>
    <property type="match status" value="1"/>
</dbReference>
<name>A0A3A8AJ31_9HYPH</name>
<dbReference type="CDD" id="cd01300">
    <property type="entry name" value="YtcJ_like"/>
    <property type="match status" value="1"/>
</dbReference>
<dbReference type="PANTHER" id="PTHR22642">
    <property type="entry name" value="IMIDAZOLONEPROPIONASE"/>
    <property type="match status" value="1"/>
</dbReference>
<keyword evidence="2" id="KW-0378">Hydrolase</keyword>
<dbReference type="GO" id="GO:0016810">
    <property type="term" value="F:hydrolase activity, acting on carbon-nitrogen (but not peptide) bonds"/>
    <property type="evidence" value="ECO:0007669"/>
    <property type="project" value="InterPro"/>
</dbReference>
<reference evidence="2 3" key="1">
    <citation type="journal article" date="2018" name="Int. J. Syst. Bacteriol.">
        <title>Oceaniradius stylonemae gen. nov., sp. nov., isolated from a red alga, Stylonema cornu-cervi.</title>
        <authorList>
            <person name="Jeong S."/>
        </authorList>
    </citation>
    <scope>NUCLEOTIDE SEQUENCE [LARGE SCALE GENOMIC DNA]</scope>
    <source>
        <strain evidence="2 3">StC1</strain>
    </source>
</reference>
<feature type="domain" description="Amidohydrolase 3" evidence="1">
    <location>
        <begin position="58"/>
        <end position="531"/>
    </location>
</feature>
<sequence>MANGAVRSRSVGSAGRYLLTCGTIYRHAWDDRPAEAMLVDNGRISWSGARGEAPAADRVIDLGGGTVLPGMTDAHVHLLAVGQARQQVSAIAPDIRSRDDYLQRLTSTSQGMPAGAWLFGGDVNEQLWPEKRMPDRAALDAAMPDRPVLLRRFCGHVAMLNSAALQALNLNAESAGTAGVELDRDGGAPTGIARERAAEFVFRAAPRPPDRQIARATRQVINDLSRLGVTAAVDAAVGFTFGFEPEWNFWQLLHEEGDLPLRLGFMAQIDPATAKALSLAPVRDPWWQLCTLKIFVDGIIGARTAAMSRRYHDTDGSGYLMHEPAEIRKFVQAGHDQGWQIAAHAIGDLAIDAIMDAIAAAQSGRSRNGLRHRIEHFGLPDPSAFRRAADLGVLVATQPSFISRMGDSWPIALGDRHHRCFPARSLIEAGLCLAGSSDAPTGELSPWAGIQSFVTRRAASGQPSGPHEALSVRQAIHAYTSGGAIAMGHDAWRGTLHTGMAADFALLDRDPLSCSVDDLASITARLTVADGWAMHDPDGIL</sequence>
<dbReference type="Proteomes" id="UP000246132">
    <property type="component" value="Unassembled WGS sequence"/>
</dbReference>
<dbReference type="EMBL" id="QFWV02000004">
    <property type="protein sequence ID" value="RKF07690.1"/>
    <property type="molecule type" value="Genomic_DNA"/>
</dbReference>
<evidence type="ECO:0000259" key="1">
    <source>
        <dbReference type="Pfam" id="PF07969"/>
    </source>
</evidence>
<keyword evidence="3" id="KW-1185">Reference proteome</keyword>
<comment type="caution">
    <text evidence="2">The sequence shown here is derived from an EMBL/GenBank/DDBJ whole genome shotgun (WGS) entry which is preliminary data.</text>
</comment>
<dbReference type="SUPFAM" id="SSF51556">
    <property type="entry name" value="Metallo-dependent hydrolases"/>
    <property type="match status" value="1"/>
</dbReference>
<gene>
    <name evidence="2" type="ORF">DEM25_007995</name>
</gene>
<dbReference type="PANTHER" id="PTHR22642:SF2">
    <property type="entry name" value="PROTEIN LONG AFTER FAR-RED 3"/>
    <property type="match status" value="1"/>
</dbReference>
<evidence type="ECO:0000313" key="3">
    <source>
        <dbReference type="Proteomes" id="UP000246132"/>
    </source>
</evidence>
<evidence type="ECO:0000313" key="2">
    <source>
        <dbReference type="EMBL" id="RKF07690.1"/>
    </source>
</evidence>
<dbReference type="AlphaFoldDB" id="A0A3A8AJ31"/>
<dbReference type="Pfam" id="PF07969">
    <property type="entry name" value="Amidohydro_3"/>
    <property type="match status" value="1"/>
</dbReference>
<dbReference type="Gene3D" id="3.10.310.70">
    <property type="match status" value="1"/>
</dbReference>
<dbReference type="Gene3D" id="3.20.20.140">
    <property type="entry name" value="Metal-dependent hydrolases"/>
    <property type="match status" value="1"/>
</dbReference>
<dbReference type="InterPro" id="IPR013108">
    <property type="entry name" value="Amidohydro_3"/>
</dbReference>
<dbReference type="InterPro" id="IPR032466">
    <property type="entry name" value="Metal_Hydrolase"/>
</dbReference>
<organism evidence="2 3">
    <name type="scientific">Oceaniradius stylonematis</name>
    <dbReference type="NCBI Taxonomy" id="2184161"/>
    <lineage>
        <taxon>Bacteria</taxon>
        <taxon>Pseudomonadati</taxon>
        <taxon>Pseudomonadota</taxon>
        <taxon>Alphaproteobacteria</taxon>
        <taxon>Hyphomicrobiales</taxon>
        <taxon>Ahrensiaceae</taxon>
        <taxon>Oceaniradius</taxon>
    </lineage>
</organism>